<sequence>MSIEKLLGLGMTAVESNLRTLKKPYKLNFAVTYWCQSRCITCNIWQMKPKGELSIDEIREFANKNREFKWIELTGGEVFMRSDLVEIAKAFSEGSKHLYILTMPTNSLSNHDLMFRKLEEILELGIPRVAITVSLDGYRELHDKIRGVPGNYDKAIDTFKRLMELKREHNNLYFVFGYTMSRFNQGKFDETFRAVKRDIPSISYNDFHINLGQISDNYYGNSDLDIKPNDSEVLNELHSVIRNRKARYDAISLIEAAFLRNLIKYASTGKTPMKSKSLEASLFLDSYGNVYPSIMWNRKIGNIRDTRYSLEPLWNNSDAVEVRRLIREGKEPSQWTSCEAYQSIIGRIPSLIA</sequence>
<dbReference type="PROSITE" id="PS51918">
    <property type="entry name" value="RADICAL_SAM"/>
    <property type="match status" value="1"/>
</dbReference>
<dbReference type="SUPFAM" id="SSF102114">
    <property type="entry name" value="Radical SAM enzymes"/>
    <property type="match status" value="1"/>
</dbReference>
<dbReference type="SFLD" id="SFLDG01067">
    <property type="entry name" value="SPASM/twitch_domain_containing"/>
    <property type="match status" value="1"/>
</dbReference>
<name>T0Z7E3_9ZZZZ</name>
<dbReference type="PANTHER" id="PTHR11228:SF7">
    <property type="entry name" value="PQQA PEPTIDE CYCLASE"/>
    <property type="match status" value="1"/>
</dbReference>
<comment type="caution">
    <text evidence="6">The sequence shown here is derived from an EMBL/GenBank/DDBJ whole genome shotgun (WGS) entry which is preliminary data.</text>
</comment>
<reference evidence="6" key="2">
    <citation type="journal article" date="2014" name="ISME J.">
        <title>Microbial stratification in low pH oxic and suboxic macroscopic growths along an acid mine drainage.</title>
        <authorList>
            <person name="Mendez-Garcia C."/>
            <person name="Mesa V."/>
            <person name="Sprenger R.R."/>
            <person name="Richter M."/>
            <person name="Diez M.S."/>
            <person name="Solano J."/>
            <person name="Bargiela R."/>
            <person name="Golyshina O.V."/>
            <person name="Manteca A."/>
            <person name="Ramos J.L."/>
            <person name="Gallego J.R."/>
            <person name="Llorente I."/>
            <person name="Martins Dos Santos V.A."/>
            <person name="Jensen O.N."/>
            <person name="Pelaez A.I."/>
            <person name="Sanchez J."/>
            <person name="Ferrer M."/>
        </authorList>
    </citation>
    <scope>NUCLEOTIDE SEQUENCE</scope>
</reference>
<dbReference type="SFLD" id="SFLDS00029">
    <property type="entry name" value="Radical_SAM"/>
    <property type="match status" value="1"/>
</dbReference>
<dbReference type="GO" id="GO:0046872">
    <property type="term" value="F:metal ion binding"/>
    <property type="evidence" value="ECO:0007669"/>
    <property type="project" value="UniProtKB-KW"/>
</dbReference>
<evidence type="ECO:0000256" key="3">
    <source>
        <dbReference type="ARBA" id="ARBA00023004"/>
    </source>
</evidence>
<dbReference type="GO" id="GO:0051536">
    <property type="term" value="F:iron-sulfur cluster binding"/>
    <property type="evidence" value="ECO:0007669"/>
    <property type="project" value="UniProtKB-KW"/>
</dbReference>
<dbReference type="Gene3D" id="3.20.20.70">
    <property type="entry name" value="Aldolase class I"/>
    <property type="match status" value="1"/>
</dbReference>
<dbReference type="GO" id="GO:0003824">
    <property type="term" value="F:catalytic activity"/>
    <property type="evidence" value="ECO:0007669"/>
    <property type="project" value="InterPro"/>
</dbReference>
<dbReference type="InterPro" id="IPR058240">
    <property type="entry name" value="rSAM_sf"/>
</dbReference>
<feature type="domain" description="Radical SAM core" evidence="5">
    <location>
        <begin position="19"/>
        <end position="244"/>
    </location>
</feature>
<accession>T0Z7E3</accession>
<evidence type="ECO:0000313" key="6">
    <source>
        <dbReference type="EMBL" id="EQD40913.1"/>
    </source>
</evidence>
<proteinExistence type="predicted"/>
<reference evidence="6" key="1">
    <citation type="submission" date="2013-08" db="EMBL/GenBank/DDBJ databases">
        <authorList>
            <person name="Mendez C."/>
            <person name="Richter M."/>
            <person name="Ferrer M."/>
            <person name="Sanchez J."/>
        </authorList>
    </citation>
    <scope>NUCLEOTIDE SEQUENCE</scope>
</reference>
<gene>
    <name evidence="6" type="ORF">B2A_10870</name>
</gene>
<dbReference type="PANTHER" id="PTHR11228">
    <property type="entry name" value="RADICAL SAM DOMAIN PROTEIN"/>
    <property type="match status" value="1"/>
</dbReference>
<dbReference type="InterPro" id="IPR050377">
    <property type="entry name" value="Radical_SAM_PqqE_MftC-like"/>
</dbReference>
<dbReference type="EMBL" id="AUZZ01007826">
    <property type="protein sequence ID" value="EQD40913.1"/>
    <property type="molecule type" value="Genomic_DNA"/>
</dbReference>
<dbReference type="CDD" id="cd21109">
    <property type="entry name" value="SPASM"/>
    <property type="match status" value="1"/>
</dbReference>
<evidence type="ECO:0000256" key="1">
    <source>
        <dbReference type="ARBA" id="ARBA00022691"/>
    </source>
</evidence>
<dbReference type="CDD" id="cd01335">
    <property type="entry name" value="Radical_SAM"/>
    <property type="match status" value="1"/>
</dbReference>
<dbReference type="InterPro" id="IPR007197">
    <property type="entry name" value="rSAM"/>
</dbReference>
<evidence type="ECO:0000256" key="2">
    <source>
        <dbReference type="ARBA" id="ARBA00022723"/>
    </source>
</evidence>
<dbReference type="InterPro" id="IPR013785">
    <property type="entry name" value="Aldolase_TIM"/>
</dbReference>
<keyword evidence="4" id="KW-0411">Iron-sulfur</keyword>
<keyword evidence="3" id="KW-0408">Iron</keyword>
<protein>
    <submittedName>
        <fullName evidence="6">Radical SAM domain-containing protein</fullName>
    </submittedName>
</protein>
<organism evidence="6">
    <name type="scientific">mine drainage metagenome</name>
    <dbReference type="NCBI Taxonomy" id="410659"/>
    <lineage>
        <taxon>unclassified sequences</taxon>
        <taxon>metagenomes</taxon>
        <taxon>ecological metagenomes</taxon>
    </lineage>
</organism>
<keyword evidence="2" id="KW-0479">Metal-binding</keyword>
<evidence type="ECO:0000256" key="4">
    <source>
        <dbReference type="ARBA" id="ARBA00023014"/>
    </source>
</evidence>
<keyword evidence="1" id="KW-0949">S-adenosyl-L-methionine</keyword>
<evidence type="ECO:0000259" key="5">
    <source>
        <dbReference type="PROSITE" id="PS51918"/>
    </source>
</evidence>
<dbReference type="AlphaFoldDB" id="T0Z7E3"/>
<dbReference type="Pfam" id="PF04055">
    <property type="entry name" value="Radical_SAM"/>
    <property type="match status" value="1"/>
</dbReference>